<feature type="region of interest" description="Disordered" evidence="3">
    <location>
        <begin position="572"/>
        <end position="593"/>
    </location>
</feature>
<dbReference type="PANTHER" id="PTHR10694:SF33">
    <property type="entry name" value="LYSINE-SPECIFIC DEMETHYLASE 5"/>
    <property type="match status" value="1"/>
</dbReference>
<evidence type="ECO:0000256" key="3">
    <source>
        <dbReference type="SAM" id="MobiDB-lite"/>
    </source>
</evidence>
<reference evidence="6" key="2">
    <citation type="submission" date="2023-06" db="EMBL/GenBank/DDBJ databases">
        <authorList>
            <person name="Ma L."/>
            <person name="Liu K.-W."/>
            <person name="Li Z."/>
            <person name="Hsiao Y.-Y."/>
            <person name="Qi Y."/>
            <person name="Fu T."/>
            <person name="Tang G."/>
            <person name="Zhang D."/>
            <person name="Sun W.-H."/>
            <person name="Liu D.-K."/>
            <person name="Li Y."/>
            <person name="Chen G.-Z."/>
            <person name="Liu X.-D."/>
            <person name="Liao X.-Y."/>
            <person name="Jiang Y.-T."/>
            <person name="Yu X."/>
            <person name="Hao Y."/>
            <person name="Huang J."/>
            <person name="Zhao X.-W."/>
            <person name="Ke S."/>
            <person name="Chen Y.-Y."/>
            <person name="Wu W.-L."/>
            <person name="Hsu J.-L."/>
            <person name="Lin Y.-F."/>
            <person name="Huang M.-D."/>
            <person name="Li C.-Y."/>
            <person name="Huang L."/>
            <person name="Wang Z.-W."/>
            <person name="Zhao X."/>
            <person name="Zhong W.-Y."/>
            <person name="Peng D.-H."/>
            <person name="Ahmad S."/>
            <person name="Lan S."/>
            <person name="Zhang J.-S."/>
            <person name="Tsai W.-C."/>
            <person name="Van De Peer Y."/>
            <person name="Liu Z.-J."/>
        </authorList>
    </citation>
    <scope>NUCLEOTIDE SEQUENCE</scope>
    <source>
        <strain evidence="6">CP</strain>
        <tissue evidence="6">Leaves</tissue>
    </source>
</reference>
<evidence type="ECO:0000259" key="5">
    <source>
        <dbReference type="PROSITE" id="PS51184"/>
    </source>
</evidence>
<dbReference type="AlphaFoldDB" id="A0AAV9FI71"/>
<keyword evidence="2" id="KW-0408">Iron</keyword>
<feature type="region of interest" description="Disordered" evidence="3">
    <location>
        <begin position="501"/>
        <end position="536"/>
    </location>
</feature>
<dbReference type="Pfam" id="PF02375">
    <property type="entry name" value="JmjN"/>
    <property type="match status" value="1"/>
</dbReference>
<feature type="compositionally biased region" description="Polar residues" evidence="3">
    <location>
        <begin position="501"/>
        <end position="526"/>
    </location>
</feature>
<comment type="caution">
    <text evidence="6">The sequence shown here is derived from an EMBL/GenBank/DDBJ whole genome shotgun (WGS) entry which is preliminary data.</text>
</comment>
<keyword evidence="1" id="KW-0479">Metal-binding</keyword>
<keyword evidence="7" id="KW-1185">Reference proteome</keyword>
<feature type="domain" description="JmjN" evidence="4">
    <location>
        <begin position="185"/>
        <end position="228"/>
    </location>
</feature>
<sequence>MAKERIVWETAEGLARNRLRVLSLYRRSLRDLNSPDHDISLAERITKKAEVRRVFNMFNERSLHNTTDLLDAMDYTLTQLHQGRKPSQTEVVEMGEGKVCLSREVKNGLETLKRKRQQRMQLGTLSEGANVSNMLTRRGGDSLRASSSCGIRSYGNADAFPRVSSVPNLKDTSSKHNVGKFGTECPVFCPTKEEFDDPLIYLQQIAPVASRFVYNQSATSTAAQWDAMIRLPFSEWEKIANKVFSRRYSSAGCLPTKYMEKEFWCEIACGKMETVEWQCFSSSPNDQLGRSKWNLKTFSRLPESTLRLLGSAIPGVTDPMLYIGMLFSLFAWHVEDHYLYSINYHHSGASKTWYGIPGHAAPDFEKVVREHVYSHEILSTDGDDAAFDVLLGKTTMFPPNIMLEHNVPVYKAVQKPGEFVITFPRAYHAGFSHDTEARACSCGHNRIVFSREDLAEMEAVSQKFEQDDVILKEMQQQGHRSCGSPKMHLVKCSLKTSDSACEPSKTSTLSEKSFLTNQDSSRNSHVQDSDDSDSETFRVKRRSTLEMEIGVNSLSKTAFPRGRTLKRLRKLHPEQRQQNHPSMDIISNGADLT</sequence>
<dbReference type="GO" id="GO:0141052">
    <property type="term" value="F:histone H3 demethylase activity"/>
    <property type="evidence" value="ECO:0007669"/>
    <property type="project" value="UniProtKB-ARBA"/>
</dbReference>
<dbReference type="InterPro" id="IPR003349">
    <property type="entry name" value="JmjN"/>
</dbReference>
<protein>
    <submittedName>
        <fullName evidence="6">Lysine-specific demethylase REF6</fullName>
    </submittedName>
</protein>
<evidence type="ECO:0000256" key="2">
    <source>
        <dbReference type="ARBA" id="ARBA00023004"/>
    </source>
</evidence>
<organism evidence="6 7">
    <name type="scientific">Acorus calamus</name>
    <name type="common">Sweet flag</name>
    <dbReference type="NCBI Taxonomy" id="4465"/>
    <lineage>
        <taxon>Eukaryota</taxon>
        <taxon>Viridiplantae</taxon>
        <taxon>Streptophyta</taxon>
        <taxon>Embryophyta</taxon>
        <taxon>Tracheophyta</taxon>
        <taxon>Spermatophyta</taxon>
        <taxon>Magnoliopsida</taxon>
        <taxon>Liliopsida</taxon>
        <taxon>Acoraceae</taxon>
        <taxon>Acorus</taxon>
    </lineage>
</organism>
<accession>A0AAV9FI71</accession>
<dbReference type="SUPFAM" id="SSF51197">
    <property type="entry name" value="Clavaminate synthase-like"/>
    <property type="match status" value="1"/>
</dbReference>
<dbReference type="Pfam" id="PF23655">
    <property type="entry name" value="LYRM_2"/>
    <property type="match status" value="1"/>
</dbReference>
<feature type="domain" description="JmjC" evidence="5">
    <location>
        <begin position="290"/>
        <end position="466"/>
    </location>
</feature>
<dbReference type="PROSITE" id="PS51183">
    <property type="entry name" value="JMJN"/>
    <property type="match status" value="1"/>
</dbReference>
<dbReference type="SMART" id="SM00545">
    <property type="entry name" value="JmjN"/>
    <property type="match status" value="1"/>
</dbReference>
<dbReference type="Proteomes" id="UP001180020">
    <property type="component" value="Unassembled WGS sequence"/>
</dbReference>
<evidence type="ECO:0000259" key="4">
    <source>
        <dbReference type="PROSITE" id="PS51183"/>
    </source>
</evidence>
<name>A0AAV9FI71_ACOCL</name>
<reference evidence="6" key="1">
    <citation type="journal article" date="2023" name="Nat. Commun.">
        <title>Diploid and tetraploid genomes of Acorus and the evolution of monocots.</title>
        <authorList>
            <person name="Ma L."/>
            <person name="Liu K.W."/>
            <person name="Li Z."/>
            <person name="Hsiao Y.Y."/>
            <person name="Qi Y."/>
            <person name="Fu T."/>
            <person name="Tang G.D."/>
            <person name="Zhang D."/>
            <person name="Sun W.H."/>
            <person name="Liu D.K."/>
            <person name="Li Y."/>
            <person name="Chen G.Z."/>
            <person name="Liu X.D."/>
            <person name="Liao X.Y."/>
            <person name="Jiang Y.T."/>
            <person name="Yu X."/>
            <person name="Hao Y."/>
            <person name="Huang J."/>
            <person name="Zhao X.W."/>
            <person name="Ke S."/>
            <person name="Chen Y.Y."/>
            <person name="Wu W.L."/>
            <person name="Hsu J.L."/>
            <person name="Lin Y.F."/>
            <person name="Huang M.D."/>
            <person name="Li C.Y."/>
            <person name="Huang L."/>
            <person name="Wang Z.W."/>
            <person name="Zhao X."/>
            <person name="Zhong W.Y."/>
            <person name="Peng D.H."/>
            <person name="Ahmad S."/>
            <person name="Lan S."/>
            <person name="Zhang J.S."/>
            <person name="Tsai W.C."/>
            <person name="Van de Peer Y."/>
            <person name="Liu Z.J."/>
        </authorList>
    </citation>
    <scope>NUCLEOTIDE SEQUENCE</scope>
    <source>
        <strain evidence="6">CP</strain>
    </source>
</reference>
<dbReference type="GO" id="GO:0046872">
    <property type="term" value="F:metal ion binding"/>
    <property type="evidence" value="ECO:0007669"/>
    <property type="project" value="UniProtKB-KW"/>
</dbReference>
<dbReference type="GO" id="GO:0010468">
    <property type="term" value="P:regulation of gene expression"/>
    <property type="evidence" value="ECO:0007669"/>
    <property type="project" value="TreeGrafter"/>
</dbReference>
<dbReference type="InterPro" id="IPR003347">
    <property type="entry name" value="JmjC_dom"/>
</dbReference>
<dbReference type="EMBL" id="JAUJYO010000001">
    <property type="protein sequence ID" value="KAK1325615.1"/>
    <property type="molecule type" value="Genomic_DNA"/>
</dbReference>
<dbReference type="PROSITE" id="PS51184">
    <property type="entry name" value="JMJC"/>
    <property type="match status" value="1"/>
</dbReference>
<dbReference type="Pfam" id="PF02373">
    <property type="entry name" value="JmjC"/>
    <property type="match status" value="1"/>
</dbReference>
<evidence type="ECO:0000313" key="6">
    <source>
        <dbReference type="EMBL" id="KAK1325615.1"/>
    </source>
</evidence>
<gene>
    <name evidence="6" type="primary">REF6</name>
    <name evidence="6" type="ORF">QJS10_CPA01g02954</name>
</gene>
<proteinExistence type="predicted"/>
<dbReference type="SMART" id="SM00558">
    <property type="entry name" value="JmjC"/>
    <property type="match status" value="1"/>
</dbReference>
<dbReference type="Gene3D" id="2.60.120.650">
    <property type="entry name" value="Cupin"/>
    <property type="match status" value="1"/>
</dbReference>
<dbReference type="InterPro" id="IPR056185">
    <property type="entry name" value="LYRM_2_plant"/>
</dbReference>
<dbReference type="GO" id="GO:0000785">
    <property type="term" value="C:chromatin"/>
    <property type="evidence" value="ECO:0007669"/>
    <property type="project" value="TreeGrafter"/>
</dbReference>
<evidence type="ECO:0000313" key="7">
    <source>
        <dbReference type="Proteomes" id="UP001180020"/>
    </source>
</evidence>
<dbReference type="PANTHER" id="PTHR10694">
    <property type="entry name" value="LYSINE-SPECIFIC DEMETHYLASE"/>
    <property type="match status" value="1"/>
</dbReference>
<dbReference type="GO" id="GO:0005634">
    <property type="term" value="C:nucleus"/>
    <property type="evidence" value="ECO:0007669"/>
    <property type="project" value="TreeGrafter"/>
</dbReference>
<evidence type="ECO:0000256" key="1">
    <source>
        <dbReference type="ARBA" id="ARBA00022723"/>
    </source>
</evidence>